<evidence type="ECO:0000313" key="3">
    <source>
        <dbReference type="Proteomes" id="UP001497382"/>
    </source>
</evidence>
<comment type="caution">
    <text evidence="2">The sequence shown here is derived from an EMBL/GenBank/DDBJ whole genome shotgun (WGS) entry which is preliminary data.</text>
</comment>
<reference evidence="2 3" key="1">
    <citation type="submission" date="2024-04" db="EMBL/GenBank/DDBJ databases">
        <authorList>
            <person name="Rising A."/>
            <person name="Reimegard J."/>
            <person name="Sonavane S."/>
            <person name="Akerstrom W."/>
            <person name="Nylinder S."/>
            <person name="Hedman E."/>
            <person name="Kallberg Y."/>
        </authorList>
    </citation>
    <scope>NUCLEOTIDE SEQUENCE [LARGE SCALE GENOMIC DNA]</scope>
</reference>
<dbReference type="Proteomes" id="UP001497382">
    <property type="component" value="Unassembled WGS sequence"/>
</dbReference>
<protein>
    <submittedName>
        <fullName evidence="2">Uncharacterized protein</fullName>
    </submittedName>
</protein>
<proteinExistence type="predicted"/>
<feature type="compositionally biased region" description="Basic and acidic residues" evidence="1">
    <location>
        <begin position="43"/>
        <end position="53"/>
    </location>
</feature>
<feature type="region of interest" description="Disordered" evidence="1">
    <location>
        <begin position="1"/>
        <end position="81"/>
    </location>
</feature>
<feature type="non-terminal residue" evidence="2">
    <location>
        <position position="1"/>
    </location>
</feature>
<organism evidence="2 3">
    <name type="scientific">Larinioides sclopetarius</name>
    <dbReference type="NCBI Taxonomy" id="280406"/>
    <lineage>
        <taxon>Eukaryota</taxon>
        <taxon>Metazoa</taxon>
        <taxon>Ecdysozoa</taxon>
        <taxon>Arthropoda</taxon>
        <taxon>Chelicerata</taxon>
        <taxon>Arachnida</taxon>
        <taxon>Araneae</taxon>
        <taxon>Araneomorphae</taxon>
        <taxon>Entelegynae</taxon>
        <taxon>Araneoidea</taxon>
        <taxon>Araneidae</taxon>
        <taxon>Larinioides</taxon>
    </lineage>
</organism>
<dbReference type="AlphaFoldDB" id="A0AAV1Z971"/>
<name>A0AAV1Z971_9ARAC</name>
<accession>A0AAV1Z971</accession>
<keyword evidence="3" id="KW-1185">Reference proteome</keyword>
<dbReference type="EMBL" id="CAXIEN010000029">
    <property type="protein sequence ID" value="CAL1267557.1"/>
    <property type="molecule type" value="Genomic_DNA"/>
</dbReference>
<feature type="compositionally biased region" description="Polar residues" evidence="1">
    <location>
        <begin position="1"/>
        <end position="42"/>
    </location>
</feature>
<evidence type="ECO:0000256" key="1">
    <source>
        <dbReference type="SAM" id="MobiDB-lite"/>
    </source>
</evidence>
<gene>
    <name evidence="2" type="ORF">LARSCL_LOCUS3743</name>
</gene>
<evidence type="ECO:0000313" key="2">
    <source>
        <dbReference type="EMBL" id="CAL1267557.1"/>
    </source>
</evidence>
<sequence>QVTGNTAFAHISSTSRQQTTNINSHSRNNSTQRQLLTNSQSEKSQKRLCEVRRRSNTINAVRSGRRTADVAPKTFTHQKLS</sequence>